<evidence type="ECO:0000313" key="2">
    <source>
        <dbReference type="EMBL" id="GFR14196.1"/>
    </source>
</evidence>
<dbReference type="Pfam" id="PF16201">
    <property type="entry name" value="NopRA1"/>
    <property type="match status" value="1"/>
</dbReference>
<evidence type="ECO:0000313" key="3">
    <source>
        <dbReference type="Proteomes" id="UP000887116"/>
    </source>
</evidence>
<dbReference type="GO" id="GO:0000463">
    <property type="term" value="P:maturation of LSU-rRNA from tricistronic rRNA transcript (SSU-rRNA, 5.8S rRNA, LSU-rRNA)"/>
    <property type="evidence" value="ECO:0007669"/>
    <property type="project" value="TreeGrafter"/>
</dbReference>
<protein>
    <submittedName>
        <fullName evidence="2">Nucleolar pre-ribosomal-associated protein 1</fullName>
    </submittedName>
</protein>
<reference evidence="2" key="1">
    <citation type="submission" date="2020-07" db="EMBL/GenBank/DDBJ databases">
        <title>Multicomponent nature underlies the extraordinary mechanical properties of spider dragline silk.</title>
        <authorList>
            <person name="Kono N."/>
            <person name="Nakamura H."/>
            <person name="Mori M."/>
            <person name="Yoshida Y."/>
            <person name="Ohtoshi R."/>
            <person name="Malay A.D."/>
            <person name="Moran D.A.P."/>
            <person name="Tomita M."/>
            <person name="Numata K."/>
            <person name="Arakawa K."/>
        </authorList>
    </citation>
    <scope>NUCLEOTIDE SEQUENCE</scope>
</reference>
<feature type="domain" description="URB1 C-terminal" evidence="1">
    <location>
        <begin position="128"/>
        <end position="315"/>
    </location>
</feature>
<gene>
    <name evidence="2" type="primary">URB1</name>
    <name evidence="2" type="ORF">TNCT_487841</name>
</gene>
<name>A0A8X6JP05_TRICU</name>
<dbReference type="GO" id="GO:0005730">
    <property type="term" value="C:nucleolus"/>
    <property type="evidence" value="ECO:0007669"/>
    <property type="project" value="TreeGrafter"/>
</dbReference>
<comment type="caution">
    <text evidence="2">The sequence shown here is derived from an EMBL/GenBank/DDBJ whole genome shotgun (WGS) entry which is preliminary data.</text>
</comment>
<dbReference type="PANTHER" id="PTHR13500:SF0">
    <property type="entry name" value="NUCLEOLAR PRE-RIBOSOMAL-ASSOCIATED PROTEIN 1"/>
    <property type="match status" value="1"/>
</dbReference>
<dbReference type="EMBL" id="BMAO01017227">
    <property type="protein sequence ID" value="GFR14196.1"/>
    <property type="molecule type" value="Genomic_DNA"/>
</dbReference>
<sequence>MSNIDQKLLYLLKLYADNNIDMNDYSPFVWGKSAISHYSVMKASERFLWKKPSLQDVLSLFVPEKIETTILYFPLTMKLQPCSKLFEMDSHLANKIYDMRFILPLFAHLLSPGTLVYCTQFVQSKVLMLIFISLSSWETSVRALGFYCLALFYQHLEIARFKEKTIWLCFLDFLRNSIESSNPKIPNIVSLFLARVADIFSKPDHQMYRILYPFISRKPLLDIRQVPEFYNLFNGTYVEHRIHREWLLNLLTDGLRTSLDFHICEKRYVFNSLLVHYVSCLSTNQEKVAILRTLNSAVKIKSAACTLYEHGLLTWISNVIEESDLSDMEVLKTLCAVVESLGVNVPDHFYFTTILWKLIPKVKFLDVCTIKSLISTLLKSLSVMKNSDNSVCSKYRISGENMNQLYEVWKSLIKKLETEKNEHMEDEISLDASKVNECLLIFAKISIFWEPILKEDIPEELYKKQLNSLCSVLELIFQINSYSLFHFSDLPIWLHKCAKTDTKHGLVKVLLSSERIKSLTSIIELFEKSFNQEYKYEKSQQPKRKYWTEFLLYVKEISTNWHTISKSLILQQIWNAI</sequence>
<organism evidence="2 3">
    <name type="scientific">Trichonephila clavata</name>
    <name type="common">Joro spider</name>
    <name type="synonym">Nephila clavata</name>
    <dbReference type="NCBI Taxonomy" id="2740835"/>
    <lineage>
        <taxon>Eukaryota</taxon>
        <taxon>Metazoa</taxon>
        <taxon>Ecdysozoa</taxon>
        <taxon>Arthropoda</taxon>
        <taxon>Chelicerata</taxon>
        <taxon>Arachnida</taxon>
        <taxon>Araneae</taxon>
        <taxon>Araneomorphae</taxon>
        <taxon>Entelegynae</taxon>
        <taxon>Araneoidea</taxon>
        <taxon>Nephilidae</taxon>
        <taxon>Trichonephila</taxon>
    </lineage>
</organism>
<evidence type="ECO:0000259" key="1">
    <source>
        <dbReference type="Pfam" id="PF16201"/>
    </source>
</evidence>
<dbReference type="PANTHER" id="PTHR13500">
    <property type="entry name" value="NUCLEOLAR PRERIBOSOMAL-ASSOCIATED PROTEIN 1"/>
    <property type="match status" value="1"/>
</dbReference>
<dbReference type="Proteomes" id="UP000887116">
    <property type="component" value="Unassembled WGS sequence"/>
</dbReference>
<keyword evidence="3" id="KW-1185">Reference proteome</keyword>
<dbReference type="InterPro" id="IPR039844">
    <property type="entry name" value="URB1"/>
</dbReference>
<proteinExistence type="predicted"/>
<dbReference type="AlphaFoldDB" id="A0A8X6JP05"/>
<dbReference type="GO" id="GO:0000466">
    <property type="term" value="P:maturation of 5.8S rRNA from tricistronic rRNA transcript (SSU-rRNA, 5.8S rRNA, LSU-rRNA)"/>
    <property type="evidence" value="ECO:0007669"/>
    <property type="project" value="TreeGrafter"/>
</dbReference>
<dbReference type="OrthoDB" id="6434972at2759"/>
<dbReference type="InterPro" id="IPR032436">
    <property type="entry name" value="URB1_C"/>
</dbReference>
<accession>A0A8X6JP05</accession>